<feature type="signal peptide" evidence="2">
    <location>
        <begin position="1"/>
        <end position="19"/>
    </location>
</feature>
<evidence type="ECO:0000313" key="5">
    <source>
        <dbReference type="Proteomes" id="UP000761380"/>
    </source>
</evidence>
<feature type="transmembrane region" description="Helical" evidence="1">
    <location>
        <begin position="296"/>
        <end position="316"/>
    </location>
</feature>
<accession>A0A927ZRI4</accession>
<comment type="caution">
    <text evidence="4">The sequence shown here is derived from an EMBL/GenBank/DDBJ whole genome shotgun (WGS) entry which is preliminary data.</text>
</comment>
<dbReference type="FunFam" id="3.30.70.270:FF:000001">
    <property type="entry name" value="Diguanylate cyclase domain protein"/>
    <property type="match status" value="1"/>
</dbReference>
<dbReference type="SMART" id="SM00267">
    <property type="entry name" value="GGDEF"/>
    <property type="match status" value="1"/>
</dbReference>
<dbReference type="EMBL" id="SVBY01000046">
    <property type="protein sequence ID" value="MBE6092946.1"/>
    <property type="molecule type" value="Genomic_DNA"/>
</dbReference>
<feature type="transmembrane region" description="Helical" evidence="1">
    <location>
        <begin position="238"/>
        <end position="260"/>
    </location>
</feature>
<evidence type="ECO:0000256" key="2">
    <source>
        <dbReference type="SAM" id="SignalP"/>
    </source>
</evidence>
<feature type="transmembrane region" description="Helical" evidence="1">
    <location>
        <begin position="177"/>
        <end position="197"/>
    </location>
</feature>
<dbReference type="Proteomes" id="UP000761380">
    <property type="component" value="Unassembled WGS sequence"/>
</dbReference>
<dbReference type="PROSITE" id="PS50887">
    <property type="entry name" value="GGDEF"/>
    <property type="match status" value="1"/>
</dbReference>
<keyword evidence="1" id="KW-0812">Transmembrane</keyword>
<feature type="transmembrane region" description="Helical" evidence="1">
    <location>
        <begin position="209"/>
        <end position="232"/>
    </location>
</feature>
<dbReference type="InterPro" id="IPR000160">
    <property type="entry name" value="GGDEF_dom"/>
</dbReference>
<keyword evidence="1" id="KW-1133">Transmembrane helix</keyword>
<gene>
    <name evidence="4" type="ORF">E7201_07265</name>
</gene>
<name>A0A927ZRI4_SELRU</name>
<feature type="transmembrane region" description="Helical" evidence="1">
    <location>
        <begin position="357"/>
        <end position="374"/>
    </location>
</feature>
<dbReference type="InterPro" id="IPR029787">
    <property type="entry name" value="Nucleotide_cyclase"/>
</dbReference>
<sequence>MGKIIYSLLLCLTLCLGWAAGGEAAQLGAPWRYYELSQPLPHGQRVPEFVQQNIQDWPVFDKDNRPVFKQGTERLLLAMPVRDLDPQKRVLLMMTAKQSMRMWLGDEFFFAVGHFQAQRFDEGSQPYMLSLPEFQGEQLLILELFANSPQDLGWFSMFSVDTEQAQMARLFFSDVPLVLAFPVGMAIILIMFLYYYFNHQGWKRLYGYIILFMLVFELWVVCASNVKCLFWGWPVFWWYGLSILAYMLPISSNLILANLLRDKPYARMNYVLALNIGLFVIAMGGELLGFHTMNRLMGIFYLLLPIGEGWAIYWCITAAHEGDVLCRAVMLPTGAFTVLGVFDGIAGRYHLLPWHTYLTPLGVYAFLYFVIIILREQVRHEEHLLQHTAGLEKKAAFIQRKSETDALTGCWNRNKLKALLASSVAKARKTGQPFGMLMMDIDFFKKINDNYGHDTGDAVLRGFAMVVRQLLDRDTYCIRWGGEEFMVLTSIQTLPELKEFAEKIRLQVEKTPMAGHKITCSLGITLWQTETDTTVKLFKRVDDALYQAKKNGRNCVMVQLQ</sequence>
<dbReference type="AlphaFoldDB" id="A0A927ZRI4"/>
<proteinExistence type="predicted"/>
<feature type="domain" description="GGDEF" evidence="3">
    <location>
        <begin position="432"/>
        <end position="561"/>
    </location>
</feature>
<keyword evidence="2" id="KW-0732">Signal</keyword>
<dbReference type="InterPro" id="IPR050469">
    <property type="entry name" value="Diguanylate_Cyclase"/>
</dbReference>
<feature type="transmembrane region" description="Helical" evidence="1">
    <location>
        <begin position="328"/>
        <end position="351"/>
    </location>
</feature>
<dbReference type="PANTHER" id="PTHR45138">
    <property type="entry name" value="REGULATORY COMPONENTS OF SENSORY TRANSDUCTION SYSTEM"/>
    <property type="match status" value="1"/>
</dbReference>
<evidence type="ECO:0000256" key="1">
    <source>
        <dbReference type="SAM" id="Phobius"/>
    </source>
</evidence>
<dbReference type="InterPro" id="IPR043128">
    <property type="entry name" value="Rev_trsase/Diguanyl_cyclase"/>
</dbReference>
<dbReference type="NCBIfam" id="TIGR00254">
    <property type="entry name" value="GGDEF"/>
    <property type="match status" value="1"/>
</dbReference>
<evidence type="ECO:0000313" key="4">
    <source>
        <dbReference type="EMBL" id="MBE6092946.1"/>
    </source>
</evidence>
<dbReference type="PANTHER" id="PTHR45138:SF9">
    <property type="entry name" value="DIGUANYLATE CYCLASE DGCM-RELATED"/>
    <property type="match status" value="1"/>
</dbReference>
<feature type="transmembrane region" description="Helical" evidence="1">
    <location>
        <begin position="272"/>
        <end position="290"/>
    </location>
</feature>
<dbReference type="CDD" id="cd01949">
    <property type="entry name" value="GGDEF"/>
    <property type="match status" value="1"/>
</dbReference>
<keyword evidence="1" id="KW-0472">Membrane</keyword>
<dbReference type="Gene3D" id="3.30.70.270">
    <property type="match status" value="1"/>
</dbReference>
<dbReference type="Pfam" id="PF00990">
    <property type="entry name" value="GGDEF"/>
    <property type="match status" value="1"/>
</dbReference>
<dbReference type="SUPFAM" id="SSF55073">
    <property type="entry name" value="Nucleotide cyclase"/>
    <property type="match status" value="1"/>
</dbReference>
<reference evidence="4" key="1">
    <citation type="submission" date="2019-04" db="EMBL/GenBank/DDBJ databases">
        <title>Evolution of Biomass-Degrading Anaerobic Consortia Revealed by Metagenomics.</title>
        <authorList>
            <person name="Peng X."/>
        </authorList>
    </citation>
    <scope>NUCLEOTIDE SEQUENCE</scope>
    <source>
        <strain evidence="4">SIG240</strain>
    </source>
</reference>
<evidence type="ECO:0000259" key="3">
    <source>
        <dbReference type="PROSITE" id="PS50887"/>
    </source>
</evidence>
<protein>
    <submittedName>
        <fullName evidence="4">GGDEF domain-containing protein</fullName>
    </submittedName>
</protein>
<dbReference type="GO" id="GO:0052621">
    <property type="term" value="F:diguanylate cyclase activity"/>
    <property type="evidence" value="ECO:0007669"/>
    <property type="project" value="TreeGrafter"/>
</dbReference>
<organism evidence="4 5">
    <name type="scientific">Selenomonas ruminantium</name>
    <dbReference type="NCBI Taxonomy" id="971"/>
    <lineage>
        <taxon>Bacteria</taxon>
        <taxon>Bacillati</taxon>
        <taxon>Bacillota</taxon>
        <taxon>Negativicutes</taxon>
        <taxon>Selenomonadales</taxon>
        <taxon>Selenomonadaceae</taxon>
        <taxon>Selenomonas</taxon>
    </lineage>
</organism>
<feature type="chain" id="PRO_5038669703" evidence="2">
    <location>
        <begin position="20"/>
        <end position="561"/>
    </location>
</feature>